<dbReference type="InterPro" id="IPR001991">
    <property type="entry name" value="Na-dicarboxylate_symporter"/>
</dbReference>
<feature type="transmembrane region" description="Helical" evidence="7">
    <location>
        <begin position="77"/>
        <end position="100"/>
    </location>
</feature>
<feature type="transmembrane region" description="Helical" evidence="7">
    <location>
        <begin position="183"/>
        <end position="202"/>
    </location>
</feature>
<dbReference type="Gene3D" id="1.10.3860.10">
    <property type="entry name" value="Sodium:dicarboxylate symporter"/>
    <property type="match status" value="1"/>
</dbReference>
<comment type="subcellular location">
    <subcellularLocation>
        <location evidence="1">Cell membrane</location>
        <topology evidence="1">Multi-pass membrane protein</topology>
    </subcellularLocation>
</comment>
<evidence type="ECO:0000256" key="7">
    <source>
        <dbReference type="SAM" id="Phobius"/>
    </source>
</evidence>
<proteinExistence type="predicted"/>
<feature type="transmembrane region" description="Helical" evidence="7">
    <location>
        <begin position="208"/>
        <end position="229"/>
    </location>
</feature>
<dbReference type="GO" id="GO:0005886">
    <property type="term" value="C:plasma membrane"/>
    <property type="evidence" value="ECO:0007669"/>
    <property type="project" value="UniProtKB-SubCell"/>
</dbReference>
<dbReference type="EMBL" id="VSSQ01055446">
    <property type="protein sequence ID" value="MPN09348.1"/>
    <property type="molecule type" value="Genomic_DNA"/>
</dbReference>
<keyword evidence="5 7" id="KW-1133">Transmembrane helix</keyword>
<evidence type="ECO:0000256" key="1">
    <source>
        <dbReference type="ARBA" id="ARBA00004651"/>
    </source>
</evidence>
<dbReference type="PANTHER" id="PTHR42865">
    <property type="entry name" value="PROTON/GLUTAMATE-ASPARTATE SYMPORTER"/>
    <property type="match status" value="1"/>
</dbReference>
<feature type="transmembrane region" description="Helical" evidence="7">
    <location>
        <begin position="42"/>
        <end position="65"/>
    </location>
</feature>
<evidence type="ECO:0000256" key="4">
    <source>
        <dbReference type="ARBA" id="ARBA00022692"/>
    </source>
</evidence>
<comment type="caution">
    <text evidence="8">The sequence shown here is derived from an EMBL/GenBank/DDBJ whole genome shotgun (WGS) entry which is preliminary data.</text>
</comment>
<dbReference type="Pfam" id="PF00375">
    <property type="entry name" value="SDF"/>
    <property type="match status" value="1"/>
</dbReference>
<dbReference type="GO" id="GO:0015293">
    <property type="term" value="F:symporter activity"/>
    <property type="evidence" value="ECO:0007669"/>
    <property type="project" value="UniProtKB-KW"/>
</dbReference>
<protein>
    <recommendedName>
        <fullName evidence="9">Proton/sodium-glutamate symport protein</fullName>
    </recommendedName>
</protein>
<dbReference type="InterPro" id="IPR036458">
    <property type="entry name" value="Na:dicarbo_symporter_sf"/>
</dbReference>
<accession>A0A645F4R4</accession>
<dbReference type="SUPFAM" id="SSF118215">
    <property type="entry name" value="Proton glutamate symport protein"/>
    <property type="match status" value="1"/>
</dbReference>
<feature type="transmembrane region" description="Helical" evidence="7">
    <location>
        <begin position="6"/>
        <end position="22"/>
    </location>
</feature>
<dbReference type="AlphaFoldDB" id="A0A645F4R4"/>
<keyword evidence="4 7" id="KW-0812">Transmembrane</keyword>
<gene>
    <name evidence="8" type="ORF">SDC9_156637</name>
</gene>
<sequence length="267" mass="28159">MEGNALQLILLGLCIGVALLVLGERAEGLSSIVRQADDLVSILMGGINRLIPLFVFLTFYGLTVYSDASKLGETAEILILTAVLCLALALIFTAVVCLRCRVSMGTLLQKTLPVFLVAFSTASSAASFPLRLEVCEKRLGVASQASRFSVSLAQTLFKPTGCIFYAVSALCVAGAYGVPITPLWLVLCVLVSGILTIATPPVPGGTKMAYSALFLQLGIPAEGLVLVLAAEPILDFLLTAVNSHVQIMLIVLTSGNLDLMDREVLVS</sequence>
<keyword evidence="6 7" id="KW-0472">Membrane</keyword>
<name>A0A645F4R4_9ZZZZ</name>
<organism evidence="8">
    <name type="scientific">bioreactor metagenome</name>
    <dbReference type="NCBI Taxonomy" id="1076179"/>
    <lineage>
        <taxon>unclassified sequences</taxon>
        <taxon>metagenomes</taxon>
        <taxon>ecological metagenomes</taxon>
    </lineage>
</organism>
<evidence type="ECO:0000256" key="3">
    <source>
        <dbReference type="ARBA" id="ARBA00022475"/>
    </source>
</evidence>
<keyword evidence="2" id="KW-0813">Transport</keyword>
<evidence type="ECO:0000313" key="8">
    <source>
        <dbReference type="EMBL" id="MPN09348.1"/>
    </source>
</evidence>
<keyword evidence="3" id="KW-1003">Cell membrane</keyword>
<evidence type="ECO:0000256" key="5">
    <source>
        <dbReference type="ARBA" id="ARBA00022989"/>
    </source>
</evidence>
<evidence type="ECO:0008006" key="9">
    <source>
        <dbReference type="Google" id="ProtNLM"/>
    </source>
</evidence>
<dbReference type="PANTHER" id="PTHR42865:SF7">
    <property type="entry name" value="PROTON_GLUTAMATE-ASPARTATE SYMPORTER"/>
    <property type="match status" value="1"/>
</dbReference>
<evidence type="ECO:0000256" key="6">
    <source>
        <dbReference type="ARBA" id="ARBA00023136"/>
    </source>
</evidence>
<evidence type="ECO:0000256" key="2">
    <source>
        <dbReference type="ARBA" id="ARBA00022448"/>
    </source>
</evidence>
<feature type="transmembrane region" description="Helical" evidence="7">
    <location>
        <begin position="156"/>
        <end position="176"/>
    </location>
</feature>
<reference evidence="8" key="1">
    <citation type="submission" date="2019-08" db="EMBL/GenBank/DDBJ databases">
        <authorList>
            <person name="Kucharzyk K."/>
            <person name="Murdoch R.W."/>
            <person name="Higgins S."/>
            <person name="Loffler F."/>
        </authorList>
    </citation>
    <scope>NUCLEOTIDE SEQUENCE</scope>
</reference>